<dbReference type="PANTHER" id="PTHR23113">
    <property type="entry name" value="GUANINE NUCLEOTIDE EXCHANGE FACTOR"/>
    <property type="match status" value="1"/>
</dbReference>
<dbReference type="PROSITE" id="PS50009">
    <property type="entry name" value="RASGEF_CAT"/>
    <property type="match status" value="1"/>
</dbReference>
<dbReference type="EMBL" id="CYKH01002210">
    <property type="protein sequence ID" value="CUG93945.1"/>
    <property type="molecule type" value="Genomic_DNA"/>
</dbReference>
<feature type="compositionally biased region" description="Low complexity" evidence="3">
    <location>
        <begin position="11"/>
        <end position="30"/>
    </location>
</feature>
<feature type="region of interest" description="Disordered" evidence="3">
    <location>
        <begin position="1"/>
        <end position="62"/>
    </location>
</feature>
<feature type="domain" description="Ras-GEF" evidence="4">
    <location>
        <begin position="415"/>
        <end position="657"/>
    </location>
</feature>
<proteinExistence type="predicted"/>
<evidence type="ECO:0000313" key="7">
    <source>
        <dbReference type="Proteomes" id="UP000051952"/>
    </source>
</evidence>
<dbReference type="GO" id="GO:0007264">
    <property type="term" value="P:small GTPase-mediated signal transduction"/>
    <property type="evidence" value="ECO:0007669"/>
    <property type="project" value="InterPro"/>
</dbReference>
<dbReference type="GO" id="GO:0005085">
    <property type="term" value="F:guanyl-nucleotide exchange factor activity"/>
    <property type="evidence" value="ECO:0007669"/>
    <property type="project" value="UniProtKB-KW"/>
</dbReference>
<dbReference type="SMART" id="SM00147">
    <property type="entry name" value="RasGEF"/>
    <property type="match status" value="1"/>
</dbReference>
<dbReference type="AlphaFoldDB" id="A0A0S4JUQ0"/>
<dbReference type="InterPro" id="IPR008937">
    <property type="entry name" value="Ras-like_GEF"/>
</dbReference>
<dbReference type="PROSITE" id="PS50212">
    <property type="entry name" value="RASGEF_NTER"/>
    <property type="match status" value="1"/>
</dbReference>
<name>A0A0S4JUQ0_BODSA</name>
<dbReference type="PANTHER" id="PTHR23113:SF99">
    <property type="entry name" value="RASGEF DOMAIN-CONTAINING PROTEIN"/>
    <property type="match status" value="1"/>
</dbReference>
<feature type="compositionally biased region" description="Gly residues" evidence="3">
    <location>
        <begin position="40"/>
        <end position="50"/>
    </location>
</feature>
<dbReference type="InterPro" id="IPR001895">
    <property type="entry name" value="RASGEF_cat_dom"/>
</dbReference>
<reference evidence="7" key="1">
    <citation type="submission" date="2015-09" db="EMBL/GenBank/DDBJ databases">
        <authorList>
            <consortium name="Pathogen Informatics"/>
        </authorList>
    </citation>
    <scope>NUCLEOTIDE SEQUENCE [LARGE SCALE GENOMIC DNA]</scope>
    <source>
        <strain evidence="7">Lake Konstanz</strain>
    </source>
</reference>
<feature type="domain" description="N-terminal Ras-GEF" evidence="5">
    <location>
        <begin position="228"/>
        <end position="368"/>
    </location>
</feature>
<organism evidence="6 7">
    <name type="scientific">Bodo saltans</name>
    <name type="common">Flagellated protozoan</name>
    <dbReference type="NCBI Taxonomy" id="75058"/>
    <lineage>
        <taxon>Eukaryota</taxon>
        <taxon>Discoba</taxon>
        <taxon>Euglenozoa</taxon>
        <taxon>Kinetoplastea</taxon>
        <taxon>Metakinetoplastina</taxon>
        <taxon>Eubodonida</taxon>
        <taxon>Bodonidae</taxon>
        <taxon>Bodo</taxon>
    </lineage>
</organism>
<evidence type="ECO:0000259" key="5">
    <source>
        <dbReference type="PROSITE" id="PS50212"/>
    </source>
</evidence>
<dbReference type="Gene3D" id="1.20.870.10">
    <property type="entry name" value="Son of sevenless (SoS) protein Chain: S domain 1"/>
    <property type="match status" value="1"/>
</dbReference>
<dbReference type="InterPro" id="IPR036964">
    <property type="entry name" value="RASGEF_cat_dom_sf"/>
</dbReference>
<feature type="compositionally biased region" description="Basic and acidic residues" evidence="3">
    <location>
        <begin position="1"/>
        <end position="10"/>
    </location>
</feature>
<dbReference type="VEuPathDB" id="TriTrypDB:BSAL_45800"/>
<gene>
    <name evidence="6" type="ORF">BSAL_45800</name>
</gene>
<dbReference type="OrthoDB" id="546434at2759"/>
<dbReference type="Proteomes" id="UP000051952">
    <property type="component" value="Unassembled WGS sequence"/>
</dbReference>
<dbReference type="InterPro" id="IPR000651">
    <property type="entry name" value="Ras-like_Gua-exchang_fac_N"/>
</dbReference>
<evidence type="ECO:0000256" key="2">
    <source>
        <dbReference type="PROSITE-ProRule" id="PRU00168"/>
    </source>
</evidence>
<dbReference type="Gene3D" id="1.10.840.10">
    <property type="entry name" value="Ras guanine-nucleotide exchange factors catalytic domain"/>
    <property type="match status" value="1"/>
</dbReference>
<dbReference type="Pfam" id="PF00617">
    <property type="entry name" value="RasGEF"/>
    <property type="match status" value="1"/>
</dbReference>
<evidence type="ECO:0000259" key="4">
    <source>
        <dbReference type="PROSITE" id="PS50009"/>
    </source>
</evidence>
<evidence type="ECO:0000256" key="3">
    <source>
        <dbReference type="SAM" id="MobiDB-lite"/>
    </source>
</evidence>
<evidence type="ECO:0000256" key="1">
    <source>
        <dbReference type="ARBA" id="ARBA00022658"/>
    </source>
</evidence>
<keyword evidence="1 2" id="KW-0344">Guanine-nucleotide releasing factor</keyword>
<dbReference type="InterPro" id="IPR023578">
    <property type="entry name" value="Ras_GEF_dom_sf"/>
</dbReference>
<sequence length="659" mass="73033">MQDDDFRPPSDDGSGSGSSDSEIIQEEIGSPINIPAAKAGGSGAAGGVGGLSSHKSTVQHRPRGNSVWALQQMQGGAGNRGGAATSSATTPAVSKRRDIYEIEHALQYRTVMKNHFSTSSSSSTAGGGGGGIGGTAGVPLTFGEHLHLSSIVHEYLIVNGFSWAADAFRQSTPVAASFAIPKDSTEKLDFHLIIAEEARRTSLLFDDDLPWRSEHLNETEITLVQVDSVSQAAGGTLELLLEKLIVSEKDAPYVDGKPDFNFTNVFLIMAPLFVCPDVMLTFSMKMFKTIAAHQRYLLLSDLRVVELQRRILSVLRSYLLLNSADFTVTALERLSAFCVNASMQQQQQQQLQSSKATTDISASISELRTAVHDAVANGTARRIGQLKPRPRPQHDGSLVPRFSATAVIQTVLDVDDHELCRQICLLSFALFEEVHLRELLHNAWTDNVSLRHLTRNLTALIDFSTQFQLWVASTVVLPTDIEVRRTAYRKWIRVCRALYNSQNYEMVNSVLEGLRNSAVHRLKVTVDGIESEEKEELEGLMKVMDPFDNTLQEISYHIDSPSIPAIAPLLSVFYRAEDNGKTLVFVESHTTDSTSINAAVNWSKIMQLAKPSFRWISFQSLQYPFHILPNVQRYLWQMPGKLHPDRLMEVSRRREAQNL</sequence>
<protein>
    <submittedName>
        <fullName evidence="6">Ras-associated guanine nucleotide exchange factor, putative</fullName>
    </submittedName>
</protein>
<accession>A0A0S4JUQ0</accession>
<dbReference type="SUPFAM" id="SSF48366">
    <property type="entry name" value="Ras GEF"/>
    <property type="match status" value="1"/>
</dbReference>
<keyword evidence="7" id="KW-1185">Reference proteome</keyword>
<dbReference type="OMA" id="FWISTHW"/>
<evidence type="ECO:0000313" key="6">
    <source>
        <dbReference type="EMBL" id="CUG93945.1"/>
    </source>
</evidence>